<evidence type="ECO:0000313" key="2">
    <source>
        <dbReference type="Proteomes" id="UP000610026"/>
    </source>
</evidence>
<sequence length="141" mass="16150">MSTRIALDLTKHAFRRQHGDITAYGTWFGEQQRPALVLVPSYREGFERVTPCVVPLENAWKWSEEVGDHQDAVQTAFQFAECLGLDGFNRFTLLRILSIVRDELGELLKIPPKPTETVVVADAFRTDENGNVRHFEVREHV</sequence>
<dbReference type="EMBL" id="MW460249">
    <property type="protein sequence ID" value="QRE00601.1"/>
    <property type="molecule type" value="Genomic_DNA"/>
</dbReference>
<dbReference type="KEGG" id="vg:77947868"/>
<dbReference type="RefSeq" id="YP_010671614.1">
    <property type="nucleotide sequence ID" value="NC_070969.1"/>
</dbReference>
<protein>
    <submittedName>
        <fullName evidence="1">Uncharacterized protein</fullName>
    </submittedName>
</protein>
<keyword evidence="2" id="KW-1185">Reference proteome</keyword>
<name>A0A889IQN5_9CAUD</name>
<reference evidence="1" key="1">
    <citation type="submission" date="2021-01" db="EMBL/GenBank/DDBJ databases">
        <authorList>
            <person name="Ben Porat S."/>
            <person name="Alkalay-Oren S."/>
            <person name="Coppenhagen-Glazer S."/>
            <person name="Hazan R."/>
        </authorList>
    </citation>
    <scope>NUCLEOTIDE SEQUENCE</scope>
</reference>
<accession>A0A889IQN5</accession>
<proteinExistence type="predicted"/>
<organism evidence="1 2">
    <name type="scientific">Pseudomonas phage Itty13</name>
    <dbReference type="NCBI Taxonomy" id="2805750"/>
    <lineage>
        <taxon>Viruses</taxon>
        <taxon>Duplodnaviria</taxon>
        <taxon>Heunggongvirae</taxon>
        <taxon>Uroviricota</taxon>
        <taxon>Caudoviricetes</taxon>
        <taxon>Ittyvirus</taxon>
        <taxon>Ittyvirus itty13</taxon>
    </lineage>
</organism>
<dbReference type="Proteomes" id="UP000610026">
    <property type="component" value="Segment"/>
</dbReference>
<evidence type="ECO:0000313" key="1">
    <source>
        <dbReference type="EMBL" id="QRE00601.1"/>
    </source>
</evidence>
<dbReference type="GeneID" id="77947868"/>